<feature type="domain" description="Arb2" evidence="2">
    <location>
        <begin position="107"/>
        <end position="402"/>
    </location>
</feature>
<evidence type="ECO:0000259" key="2">
    <source>
        <dbReference type="Pfam" id="PF22749"/>
    </source>
</evidence>
<sequence>MLIQRLSLALKYQMDHSLTERADTCPVCAEDSVTLHQCCPNKKDSLCEPCWSKIISGEIERGRIGSLFLGELLCNFCNKPIERNRLPKDLQSRLNNILLTIPRTKTPKSIEDFNYSYKDSNHLTHSLTNEKFVFLSQRHYNALGACIDVYIQSVMKSDQWNYKEIWLPEKSENVDDHHDQVNIFTSNDFETNENGCLILLQGSGVVRLGQWARSCCINESLDIGSMFPYMKKAKEHGLSVIILNPNQTSYVEKQICDNGTTTLSDRKTNSTEQQSSATNRQADDKKTTDSDNDLISYYLSPDPLPYPITKKIPNLSTNREHVLHVYDNVISKCPAKKFYIVAHSAGGDGLMFLLRKRQNTILKKTWKVAFTDSVHSVLPLESNEIKNFLKLHAIHFVASDQPMGEELDSVYDFSHGSACQEVSAGHPKHEYTSGYCVEGVFNFFFPSDHNIDRTAF</sequence>
<evidence type="ECO:0000256" key="1">
    <source>
        <dbReference type="SAM" id="MobiDB-lite"/>
    </source>
</evidence>
<dbReference type="PANTHER" id="PTHR21357">
    <property type="entry name" value="FAM172 FAMILY PROTEIN HOMOLOG CG10038"/>
    <property type="match status" value="1"/>
</dbReference>
<comment type="caution">
    <text evidence="3">The sequence shown here is derived from an EMBL/GenBank/DDBJ whole genome shotgun (WGS) entry which is preliminary data.</text>
</comment>
<feature type="compositionally biased region" description="Polar residues" evidence="1">
    <location>
        <begin position="270"/>
        <end position="280"/>
    </location>
</feature>
<organism evidence="3 4">
    <name type="scientific">Adineta ricciae</name>
    <name type="common">Rotifer</name>
    <dbReference type="NCBI Taxonomy" id="249248"/>
    <lineage>
        <taxon>Eukaryota</taxon>
        <taxon>Metazoa</taxon>
        <taxon>Spiralia</taxon>
        <taxon>Gnathifera</taxon>
        <taxon>Rotifera</taxon>
        <taxon>Eurotatoria</taxon>
        <taxon>Bdelloidea</taxon>
        <taxon>Adinetida</taxon>
        <taxon>Adinetidae</taxon>
        <taxon>Adineta</taxon>
    </lineage>
</organism>
<dbReference type="InterPro" id="IPR053858">
    <property type="entry name" value="Arb2_dom"/>
</dbReference>
<dbReference type="EMBL" id="CAJNOJ010000064">
    <property type="protein sequence ID" value="CAF1008409.1"/>
    <property type="molecule type" value="Genomic_DNA"/>
</dbReference>
<feature type="region of interest" description="Disordered" evidence="1">
    <location>
        <begin position="261"/>
        <end position="290"/>
    </location>
</feature>
<dbReference type="Proteomes" id="UP000663852">
    <property type="component" value="Unassembled WGS sequence"/>
</dbReference>
<accession>A0A814HFP0</accession>
<dbReference type="GO" id="GO:0005634">
    <property type="term" value="C:nucleus"/>
    <property type="evidence" value="ECO:0007669"/>
    <property type="project" value="TreeGrafter"/>
</dbReference>
<dbReference type="PANTHER" id="PTHR21357:SF4">
    <property type="entry name" value="FAM172 FAMILY PROTEIN HOMOLOG CG10038"/>
    <property type="match status" value="1"/>
</dbReference>
<dbReference type="InterPro" id="IPR048263">
    <property type="entry name" value="Arb2"/>
</dbReference>
<dbReference type="GO" id="GO:0031048">
    <property type="term" value="P:regulatory ncRNA-mediated heterochromatin formation"/>
    <property type="evidence" value="ECO:0007669"/>
    <property type="project" value="TreeGrafter"/>
</dbReference>
<reference evidence="3" key="1">
    <citation type="submission" date="2021-02" db="EMBL/GenBank/DDBJ databases">
        <authorList>
            <person name="Nowell W R."/>
        </authorList>
    </citation>
    <scope>NUCLEOTIDE SEQUENCE</scope>
</reference>
<name>A0A814HFP0_ADIRI</name>
<dbReference type="OrthoDB" id="421951at2759"/>
<evidence type="ECO:0000313" key="4">
    <source>
        <dbReference type="Proteomes" id="UP000663852"/>
    </source>
</evidence>
<evidence type="ECO:0000313" key="3">
    <source>
        <dbReference type="EMBL" id="CAF1008409.1"/>
    </source>
</evidence>
<protein>
    <recommendedName>
        <fullName evidence="2">Arb2 domain-containing protein</fullName>
    </recommendedName>
</protein>
<dbReference type="AlphaFoldDB" id="A0A814HFP0"/>
<proteinExistence type="predicted"/>
<dbReference type="Pfam" id="PF22749">
    <property type="entry name" value="Arb2"/>
    <property type="match status" value="1"/>
</dbReference>
<gene>
    <name evidence="3" type="ORF">EDS130_LOCUS15257</name>
</gene>
<dbReference type="GO" id="GO:0035197">
    <property type="term" value="F:siRNA binding"/>
    <property type="evidence" value="ECO:0007669"/>
    <property type="project" value="TreeGrafter"/>
</dbReference>